<dbReference type="AlphaFoldDB" id="A0A7R9H325"/>
<protein>
    <submittedName>
        <fullName evidence="2">Uncharacterized protein</fullName>
    </submittedName>
</protein>
<gene>
    <name evidence="2" type="ORF">TPSB3V08_LOCUS5686</name>
</gene>
<sequence>MLSKKKLSPTITSEPALRETQCPLNLVVRPSSPPPHVCMCTTVKHNVAGTVKHTVPYKDVSVFNRQPSTLISSTTSSSYSTSTVMTTSTANPTTIRPTSSYKDFDLHNYNIKSSTKKTSEYDKHPNEVVKNEELTYNRAIKISAANYIVLLILTTVFGFLAGTMGSSPKQGVIPTLILTITTTSPNWDMEKM</sequence>
<keyword evidence="1" id="KW-0472">Membrane</keyword>
<evidence type="ECO:0000256" key="1">
    <source>
        <dbReference type="SAM" id="Phobius"/>
    </source>
</evidence>
<reference evidence="2" key="1">
    <citation type="submission" date="2020-11" db="EMBL/GenBank/DDBJ databases">
        <authorList>
            <person name="Tran Van P."/>
        </authorList>
    </citation>
    <scope>NUCLEOTIDE SEQUENCE</scope>
</reference>
<proteinExistence type="predicted"/>
<feature type="transmembrane region" description="Helical" evidence="1">
    <location>
        <begin position="144"/>
        <end position="164"/>
    </location>
</feature>
<evidence type="ECO:0000313" key="2">
    <source>
        <dbReference type="EMBL" id="CAD7407071.1"/>
    </source>
</evidence>
<keyword evidence="1" id="KW-1133">Transmembrane helix</keyword>
<organism evidence="2">
    <name type="scientific">Timema poppense</name>
    <name type="common">Walking stick</name>
    <dbReference type="NCBI Taxonomy" id="170557"/>
    <lineage>
        <taxon>Eukaryota</taxon>
        <taxon>Metazoa</taxon>
        <taxon>Ecdysozoa</taxon>
        <taxon>Arthropoda</taxon>
        <taxon>Hexapoda</taxon>
        <taxon>Insecta</taxon>
        <taxon>Pterygota</taxon>
        <taxon>Neoptera</taxon>
        <taxon>Polyneoptera</taxon>
        <taxon>Phasmatodea</taxon>
        <taxon>Timematodea</taxon>
        <taxon>Timematoidea</taxon>
        <taxon>Timematidae</taxon>
        <taxon>Timema</taxon>
    </lineage>
</organism>
<name>A0A7R9H325_TIMPO</name>
<keyword evidence="1" id="KW-0812">Transmembrane</keyword>
<dbReference type="EMBL" id="OD003089">
    <property type="protein sequence ID" value="CAD7407071.1"/>
    <property type="molecule type" value="Genomic_DNA"/>
</dbReference>
<accession>A0A7R9H325</accession>